<sequence length="62" mass="6811">MLMNRTTPFMVPVDDANPAIIKNEALCSECGHCFAVCEEEIGVAAKYLLNQREAYQCIGCGQ</sequence>
<name>A0A6N7YMD6_9FIRM</name>
<reference evidence="1 2" key="1">
    <citation type="submission" date="2019-08" db="EMBL/GenBank/DDBJ databases">
        <title>In-depth cultivation of the pig gut microbiome towards novel bacterial diversity and tailored functional studies.</title>
        <authorList>
            <person name="Wylensek D."/>
            <person name="Hitch T.C.A."/>
            <person name="Clavel T."/>
        </authorList>
    </citation>
    <scope>NUCLEOTIDE SEQUENCE [LARGE SCALE GENOMIC DNA]</scope>
    <source>
        <strain evidence="1 2">BSM-383-APC-4H</strain>
    </source>
</reference>
<evidence type="ECO:0000313" key="1">
    <source>
        <dbReference type="EMBL" id="MSU83480.1"/>
    </source>
</evidence>
<comment type="caution">
    <text evidence="1">The sequence shown here is derived from an EMBL/GenBank/DDBJ whole genome shotgun (WGS) entry which is preliminary data.</text>
</comment>
<protein>
    <submittedName>
        <fullName evidence="1">Hydrogenase</fullName>
    </submittedName>
</protein>
<dbReference type="SUPFAM" id="SSF54862">
    <property type="entry name" value="4Fe-4S ferredoxins"/>
    <property type="match status" value="1"/>
</dbReference>
<gene>
    <name evidence="1" type="ORF">FYJ25_14400</name>
</gene>
<dbReference type="AlphaFoldDB" id="A0A6N7YMD6"/>
<evidence type="ECO:0000313" key="2">
    <source>
        <dbReference type="Proteomes" id="UP000433359"/>
    </source>
</evidence>
<proteinExistence type="predicted"/>
<dbReference type="Proteomes" id="UP000433359">
    <property type="component" value="Unassembled WGS sequence"/>
</dbReference>
<accession>A0A6N7YMD6</accession>
<feature type="non-terminal residue" evidence="1">
    <location>
        <position position="62"/>
    </location>
</feature>
<organism evidence="1 2">
    <name type="scientific">Anaerobutyricum soehngenii</name>
    <dbReference type="NCBI Taxonomy" id="105843"/>
    <lineage>
        <taxon>Bacteria</taxon>
        <taxon>Bacillati</taxon>
        <taxon>Bacillota</taxon>
        <taxon>Clostridia</taxon>
        <taxon>Lachnospirales</taxon>
        <taxon>Lachnospiraceae</taxon>
        <taxon>Anaerobutyricum</taxon>
    </lineage>
</organism>
<dbReference type="EMBL" id="VULP01000060">
    <property type="protein sequence ID" value="MSU83480.1"/>
    <property type="molecule type" value="Genomic_DNA"/>
</dbReference>